<evidence type="ECO:0000313" key="2">
    <source>
        <dbReference type="Proteomes" id="UP001557470"/>
    </source>
</evidence>
<keyword evidence="2" id="KW-1185">Reference proteome</keyword>
<dbReference type="InterPro" id="IPR026238">
    <property type="entry name" value="INCA1"/>
</dbReference>
<protein>
    <submittedName>
        <fullName evidence="1">Uncharacterized protein</fullName>
    </submittedName>
</protein>
<dbReference type="PANTHER" id="PTHR37341:SF1">
    <property type="entry name" value="PROTEIN INCA1"/>
    <property type="match status" value="1"/>
</dbReference>
<dbReference type="EMBL" id="JAGEUA010000003">
    <property type="protein sequence ID" value="KAL0994050.1"/>
    <property type="molecule type" value="Genomic_DNA"/>
</dbReference>
<evidence type="ECO:0000313" key="1">
    <source>
        <dbReference type="EMBL" id="KAL0994050.1"/>
    </source>
</evidence>
<proteinExistence type="predicted"/>
<gene>
    <name evidence="1" type="ORF">UPYG_G00117150</name>
</gene>
<sequence length="280" mass="31065">MWHLAEGLYSTQVQSDGYQFLSFAKRSKVVQRQRSDMDAEAKLSPIHSHKAEFHYMDLYQPSDLPLNTTRSYSPFQMQSFSNNPEEKTVMIAEAHLAGQIGKTRGRRSLGKLPSPAEVMGRRRKVLAGGAAQGSQTVTPRVAAVLQHICDLHKRQISIDQLKWGNWGGSRPRWKAEEEHAQMPSEDRSLPHAQLESSQEEFSTIAESANATTGSLSLNLTHPYSQPHGHFGGFEHASLLARRGIPVMSFVLATADREPTGGQAPCLSHNEFWGIGHAAEE</sequence>
<dbReference type="Proteomes" id="UP001557470">
    <property type="component" value="Unassembled WGS sequence"/>
</dbReference>
<comment type="caution">
    <text evidence="1">The sequence shown here is derived from an EMBL/GenBank/DDBJ whole genome shotgun (WGS) entry which is preliminary data.</text>
</comment>
<dbReference type="AlphaFoldDB" id="A0ABD0X504"/>
<reference evidence="1 2" key="1">
    <citation type="submission" date="2024-06" db="EMBL/GenBank/DDBJ databases">
        <authorList>
            <person name="Pan Q."/>
            <person name="Wen M."/>
            <person name="Jouanno E."/>
            <person name="Zahm M."/>
            <person name="Klopp C."/>
            <person name="Cabau C."/>
            <person name="Louis A."/>
            <person name="Berthelot C."/>
            <person name="Parey E."/>
            <person name="Roest Crollius H."/>
            <person name="Montfort J."/>
            <person name="Robinson-Rechavi M."/>
            <person name="Bouchez O."/>
            <person name="Lampietro C."/>
            <person name="Lopez Roques C."/>
            <person name="Donnadieu C."/>
            <person name="Postlethwait J."/>
            <person name="Bobe J."/>
            <person name="Verreycken H."/>
            <person name="Guiguen Y."/>
        </authorList>
    </citation>
    <scope>NUCLEOTIDE SEQUENCE [LARGE SCALE GENOMIC DNA]</scope>
    <source>
        <strain evidence="1">Up_M1</strain>
        <tissue evidence="1">Testis</tissue>
    </source>
</reference>
<organism evidence="1 2">
    <name type="scientific">Umbra pygmaea</name>
    <name type="common">Eastern mudminnow</name>
    <dbReference type="NCBI Taxonomy" id="75934"/>
    <lineage>
        <taxon>Eukaryota</taxon>
        <taxon>Metazoa</taxon>
        <taxon>Chordata</taxon>
        <taxon>Craniata</taxon>
        <taxon>Vertebrata</taxon>
        <taxon>Euteleostomi</taxon>
        <taxon>Actinopterygii</taxon>
        <taxon>Neopterygii</taxon>
        <taxon>Teleostei</taxon>
        <taxon>Protacanthopterygii</taxon>
        <taxon>Esociformes</taxon>
        <taxon>Umbridae</taxon>
        <taxon>Umbra</taxon>
    </lineage>
</organism>
<name>A0ABD0X504_UMBPY</name>
<dbReference type="Pfam" id="PF15142">
    <property type="entry name" value="INCA1"/>
    <property type="match status" value="1"/>
</dbReference>
<accession>A0ABD0X504</accession>
<dbReference type="PANTHER" id="PTHR37341">
    <property type="entry name" value="PROTEIN INCA1"/>
    <property type="match status" value="1"/>
</dbReference>